<dbReference type="PROSITE" id="PS00455">
    <property type="entry name" value="AMP_BINDING"/>
    <property type="match status" value="1"/>
</dbReference>
<comment type="caution">
    <text evidence="4">The sequence shown here is derived from an EMBL/GenBank/DDBJ whole genome shotgun (WGS) entry which is preliminary data.</text>
</comment>
<feature type="region of interest" description="Disordered" evidence="1">
    <location>
        <begin position="401"/>
        <end position="424"/>
    </location>
</feature>
<dbReference type="Pfam" id="PF13193">
    <property type="entry name" value="AMP-binding_C"/>
    <property type="match status" value="1"/>
</dbReference>
<accession>A0ABX1RBZ1</accession>
<feature type="region of interest" description="Disordered" evidence="1">
    <location>
        <begin position="17"/>
        <end position="62"/>
    </location>
</feature>
<dbReference type="SUPFAM" id="SSF56801">
    <property type="entry name" value="Acetyl-CoA synthetase-like"/>
    <property type="match status" value="1"/>
</dbReference>
<evidence type="ECO:0000259" key="3">
    <source>
        <dbReference type="Pfam" id="PF13193"/>
    </source>
</evidence>
<dbReference type="PANTHER" id="PTHR43201">
    <property type="entry name" value="ACYL-COA SYNTHETASE"/>
    <property type="match status" value="1"/>
</dbReference>
<organism evidence="4 5">
    <name type="scientific">Pseudonocardia xinjiangensis</name>
    <dbReference type="NCBI Taxonomy" id="75289"/>
    <lineage>
        <taxon>Bacteria</taxon>
        <taxon>Bacillati</taxon>
        <taxon>Actinomycetota</taxon>
        <taxon>Actinomycetes</taxon>
        <taxon>Pseudonocardiales</taxon>
        <taxon>Pseudonocardiaceae</taxon>
        <taxon>Pseudonocardia</taxon>
    </lineage>
</organism>
<dbReference type="EMBL" id="JAAXKY010000022">
    <property type="protein sequence ID" value="NMH77316.1"/>
    <property type="molecule type" value="Genomic_DNA"/>
</dbReference>
<proteinExistence type="predicted"/>
<dbReference type="InterPro" id="IPR042099">
    <property type="entry name" value="ANL_N_sf"/>
</dbReference>
<reference evidence="4 5" key="1">
    <citation type="submission" date="2020-04" db="EMBL/GenBank/DDBJ databases">
        <authorList>
            <person name="Klaysubun C."/>
            <person name="Duangmal K."/>
            <person name="Lipun K."/>
        </authorList>
    </citation>
    <scope>NUCLEOTIDE SEQUENCE [LARGE SCALE GENOMIC DNA]</scope>
    <source>
        <strain evidence="4 5">JCM 11839</strain>
    </source>
</reference>
<dbReference type="Proteomes" id="UP001296706">
    <property type="component" value="Unassembled WGS sequence"/>
</dbReference>
<name>A0ABX1RBZ1_9PSEU</name>
<protein>
    <submittedName>
        <fullName evidence="4">Long-chain fatty acid--CoA ligase</fullName>
    </submittedName>
</protein>
<dbReference type="InterPro" id="IPR000873">
    <property type="entry name" value="AMP-dep_synth/lig_dom"/>
</dbReference>
<evidence type="ECO:0000259" key="2">
    <source>
        <dbReference type="Pfam" id="PF00501"/>
    </source>
</evidence>
<dbReference type="Gene3D" id="3.40.50.12780">
    <property type="entry name" value="N-terminal domain of ligase-like"/>
    <property type="match status" value="1"/>
</dbReference>
<feature type="non-terminal residue" evidence="4">
    <location>
        <position position="1"/>
    </location>
</feature>
<feature type="domain" description="AMP-binding enzyme C-terminal" evidence="3">
    <location>
        <begin position="330"/>
        <end position="405"/>
    </location>
</feature>
<keyword evidence="5" id="KW-1185">Reference proteome</keyword>
<dbReference type="InterPro" id="IPR020845">
    <property type="entry name" value="AMP-binding_CS"/>
</dbReference>
<evidence type="ECO:0000313" key="5">
    <source>
        <dbReference type="Proteomes" id="UP001296706"/>
    </source>
</evidence>
<gene>
    <name evidence="4" type="ORF">HF577_09460</name>
</gene>
<dbReference type="GO" id="GO:0016874">
    <property type="term" value="F:ligase activity"/>
    <property type="evidence" value="ECO:0007669"/>
    <property type="project" value="UniProtKB-KW"/>
</dbReference>
<dbReference type="Gene3D" id="3.30.300.30">
    <property type="match status" value="1"/>
</dbReference>
<keyword evidence="4" id="KW-0436">Ligase</keyword>
<dbReference type="Pfam" id="PF00501">
    <property type="entry name" value="AMP-binding"/>
    <property type="match status" value="1"/>
</dbReference>
<evidence type="ECO:0000256" key="1">
    <source>
        <dbReference type="SAM" id="MobiDB-lite"/>
    </source>
</evidence>
<feature type="domain" description="AMP-dependent synthetase/ligase" evidence="2">
    <location>
        <begin position="50"/>
        <end position="280"/>
    </location>
</feature>
<dbReference type="InterPro" id="IPR045851">
    <property type="entry name" value="AMP-bd_C_sf"/>
</dbReference>
<dbReference type="InterPro" id="IPR025110">
    <property type="entry name" value="AMP-bd_C"/>
</dbReference>
<dbReference type="PANTHER" id="PTHR43201:SF32">
    <property type="entry name" value="2-SUCCINYLBENZOATE--COA LIGASE, CHLOROPLASTIC_PEROXISOMAL"/>
    <property type="match status" value="1"/>
</dbReference>
<sequence>LRQDRLQTAQRRRALLQPAQAVPGHRHPLRQDRPVLPSHDRPRHPTNVALRTAPSSDPVDDVRSGGDALAGIYYTGGTTGKPKGVMLSHDNLIISALGSVASGNWVRPGATYLHAAPMFHAADMSGWVSANLLGGTHVFLPRFDPAAMARAIEQHRVTDVVLVPTMIQMLVNSPEAARADMSSLRRMLYGGSPISPALTERTTALLPGTGLTQAYAMTEMAPVMTLLTPQEHHDPLLQSSAGQAAPHVELRVVDEEDNEVPRGVSGQILARGGSQMLGYWNRPQETADALAGGWMHTGDIGHLDDNGYLFVVDRMKDMIISGGENVYSIEVEKVLGTHPAVAMCAVIGLPDPQWGERVHAVVVLTKGGSATEDELRDHARERLAGYKVPRSVEFVDSMPLSGPGKILKREPRDRRWSNRERHVS</sequence>
<feature type="compositionally biased region" description="Basic and acidic residues" evidence="1">
    <location>
        <begin position="407"/>
        <end position="424"/>
    </location>
</feature>
<evidence type="ECO:0000313" key="4">
    <source>
        <dbReference type="EMBL" id="NMH77316.1"/>
    </source>
</evidence>